<proteinExistence type="predicted"/>
<dbReference type="PANTHER" id="PTHR33240:SF8">
    <property type="entry name" value="OS03G0439900 PROTEIN"/>
    <property type="match status" value="1"/>
</dbReference>
<dbReference type="Gene3D" id="2.40.70.10">
    <property type="entry name" value="Acid Proteases"/>
    <property type="match status" value="1"/>
</dbReference>
<protein>
    <submittedName>
        <fullName evidence="1">Retrotransposon protein-like</fullName>
    </submittedName>
</protein>
<gene>
    <name evidence="1" type="primary">Ogla0084B09.36</name>
</gene>
<dbReference type="PANTHER" id="PTHR33240">
    <property type="entry name" value="OS08G0508500 PROTEIN"/>
    <property type="match status" value="1"/>
</dbReference>
<dbReference type="EMBL" id="AP018862">
    <property type="protein sequence ID" value="BBF89541.1"/>
    <property type="molecule type" value="Genomic_DNA"/>
</dbReference>
<dbReference type="CDD" id="cd00303">
    <property type="entry name" value="retropepsin_like"/>
    <property type="match status" value="1"/>
</dbReference>
<organism evidence="1">
    <name type="scientific">Oryza glaberrima</name>
    <name type="common">African rice</name>
    <dbReference type="NCBI Taxonomy" id="4538"/>
    <lineage>
        <taxon>Eukaryota</taxon>
        <taxon>Viridiplantae</taxon>
        <taxon>Streptophyta</taxon>
        <taxon>Embryophyta</taxon>
        <taxon>Tracheophyta</taxon>
        <taxon>Spermatophyta</taxon>
        <taxon>Magnoliopsida</taxon>
        <taxon>Liliopsida</taxon>
        <taxon>Poales</taxon>
        <taxon>Poaceae</taxon>
        <taxon>BOP clade</taxon>
        <taxon>Oryzoideae</taxon>
        <taxon>Oryzeae</taxon>
        <taxon>Oryzinae</taxon>
        <taxon>Oryza</taxon>
    </lineage>
</organism>
<name>A0A679BBQ4_ORYGL</name>
<dbReference type="InterPro" id="IPR021109">
    <property type="entry name" value="Peptidase_aspartic_dom_sf"/>
</dbReference>
<evidence type="ECO:0000313" key="1">
    <source>
        <dbReference type="EMBL" id="BBF89541.1"/>
    </source>
</evidence>
<sequence>MTRRRLHDVKPALQQTCSSHDNNWRCPWGTPTKLMLFRPANSEGVHFPHQDPLVISAIVAGCEVRHILVDGGSSANIISTDAYMRIGLPTLALSHATIPLLGFGGESVHVLGQVQLRVSFSTNENKSEELVTFNVVDTPYHYNDIFGKGTRNKIETVTHHNYLKLKMSGPSGTIVIKGL</sequence>
<reference evidence="1" key="1">
    <citation type="submission" date="2018-08" db="EMBL/GenBank/DDBJ databases">
        <title>Oryza glaberrima genomic DNA, chromosome 11, BAC clone:Ogla0084B09.</title>
        <authorList>
            <person name="Wu J."/>
            <person name="Kanamori H."/>
        </authorList>
    </citation>
    <scope>NUCLEOTIDE SEQUENCE</scope>
    <source>
        <strain evidence="1">IRGC104038</strain>
    </source>
</reference>
<dbReference type="AlphaFoldDB" id="A0A679BBQ4"/>
<accession>A0A679BBQ4</accession>